<protein>
    <submittedName>
        <fullName evidence="2">Uncharacterized protein</fullName>
    </submittedName>
</protein>
<proteinExistence type="predicted"/>
<feature type="transmembrane region" description="Helical" evidence="1">
    <location>
        <begin position="20"/>
        <end position="39"/>
    </location>
</feature>
<accession>A0ABV4MC42</accession>
<dbReference type="EMBL" id="JBGOOT010000083">
    <property type="protein sequence ID" value="MEZ8197081.1"/>
    <property type="molecule type" value="Genomic_DNA"/>
</dbReference>
<evidence type="ECO:0000313" key="3">
    <source>
        <dbReference type="Proteomes" id="UP001569153"/>
    </source>
</evidence>
<dbReference type="Proteomes" id="UP001569153">
    <property type="component" value="Unassembled WGS sequence"/>
</dbReference>
<comment type="caution">
    <text evidence="2">The sequence shown here is derived from an EMBL/GenBank/DDBJ whole genome shotgun (WGS) entry which is preliminary data.</text>
</comment>
<keyword evidence="3" id="KW-1185">Reference proteome</keyword>
<reference evidence="2 3" key="1">
    <citation type="submission" date="2024-06" db="EMBL/GenBank/DDBJ databases">
        <authorList>
            <person name="Steensen K."/>
            <person name="Seneca J."/>
            <person name="Bartlau N."/>
            <person name="Yu A.X."/>
            <person name="Polz M.F."/>
        </authorList>
    </citation>
    <scope>NUCLEOTIDE SEQUENCE [LARGE SCALE GENOMIC DNA]</scope>
    <source>
        <strain evidence="2 3">FF146</strain>
    </source>
</reference>
<keyword evidence="1" id="KW-1133">Transmembrane helix</keyword>
<evidence type="ECO:0000256" key="1">
    <source>
        <dbReference type="SAM" id="Phobius"/>
    </source>
</evidence>
<keyword evidence="1" id="KW-0472">Membrane</keyword>
<name>A0ABV4MC42_9VIBR</name>
<dbReference type="RefSeq" id="WP_371731265.1">
    <property type="nucleotide sequence ID" value="NZ_JBGOOT010000083.1"/>
</dbReference>
<keyword evidence="1" id="KW-0812">Transmembrane</keyword>
<organism evidence="2 3">
    <name type="scientific">Vibrio cortegadensis</name>
    <dbReference type="NCBI Taxonomy" id="1328770"/>
    <lineage>
        <taxon>Bacteria</taxon>
        <taxon>Pseudomonadati</taxon>
        <taxon>Pseudomonadota</taxon>
        <taxon>Gammaproteobacteria</taxon>
        <taxon>Vibrionales</taxon>
        <taxon>Vibrionaceae</taxon>
        <taxon>Vibrio</taxon>
    </lineage>
</organism>
<sequence length="201" mass="23393">MIEELEKLQDWILTFDGLKSIFGFGGTLISVFLGALLAYKYQNSIENRKQLNNEISLCQQALFFLSIVQGNLNDLKKELEIFYKPESERNNLPKVISCQKEVISNSEQLVFILHSEDANLVNYHATIEREFRKLVAIVILRNSAIDSNDKEQISRLTEELYYQFERCHTFNQQTMEASLDIFKRRYEKVPFVAGVTNVVVR</sequence>
<evidence type="ECO:0000313" key="2">
    <source>
        <dbReference type="EMBL" id="MEZ8197081.1"/>
    </source>
</evidence>
<gene>
    <name evidence="2" type="ORF">ACED38_19730</name>
</gene>